<evidence type="ECO:0000256" key="1">
    <source>
        <dbReference type="SAM" id="SignalP"/>
    </source>
</evidence>
<feature type="chain" id="PRO_5015743002" description="DUF4292 domain-containing protein" evidence="1">
    <location>
        <begin position="21"/>
        <end position="239"/>
    </location>
</feature>
<keyword evidence="3" id="KW-1185">Reference proteome</keyword>
<dbReference type="Gene3D" id="2.50.20.10">
    <property type="entry name" value="Lipoprotein localisation LolA/LolB/LppX"/>
    <property type="match status" value="1"/>
</dbReference>
<dbReference type="OrthoDB" id="128937at2"/>
<protein>
    <recommendedName>
        <fullName evidence="4">DUF4292 domain-containing protein</fullName>
    </recommendedName>
</protein>
<dbReference type="Proteomes" id="UP000238375">
    <property type="component" value="Unassembled WGS sequence"/>
</dbReference>
<keyword evidence="1" id="KW-0732">Signal</keyword>
<proteinExistence type="predicted"/>
<organism evidence="2 3">
    <name type="scientific">Spirosoma oryzae</name>
    <dbReference type="NCBI Taxonomy" id="1469603"/>
    <lineage>
        <taxon>Bacteria</taxon>
        <taxon>Pseudomonadati</taxon>
        <taxon>Bacteroidota</taxon>
        <taxon>Cytophagia</taxon>
        <taxon>Cytophagales</taxon>
        <taxon>Cytophagaceae</taxon>
        <taxon>Spirosoma</taxon>
    </lineage>
</organism>
<dbReference type="EMBL" id="PVTE01000007">
    <property type="protein sequence ID" value="PRY40124.1"/>
    <property type="molecule type" value="Genomic_DNA"/>
</dbReference>
<dbReference type="AlphaFoldDB" id="A0A2T0T3B2"/>
<evidence type="ECO:0000313" key="2">
    <source>
        <dbReference type="EMBL" id="PRY40124.1"/>
    </source>
</evidence>
<accession>A0A2T0T3B2</accession>
<gene>
    <name evidence="2" type="ORF">CLV58_107218</name>
</gene>
<evidence type="ECO:0000313" key="3">
    <source>
        <dbReference type="Proteomes" id="UP000238375"/>
    </source>
</evidence>
<sequence>MKKQLYTLIVLLGTSALSFAQTADEIVAKHITALGGADKVAGVKTAQYEQTMSVAGMDLVGKTSVVVGKSARSDISVMGQTITQVVDGDKGWAINPMQGGTTAQDLPEDVVKLQKATTEPTGMQLAYAKLNKQPYELVGKEKLDGKDVYNIKITKPEGTYSYYVDANNYQLVGTKSDITVQGQKVNGSAMFADYKNTDGLILPYTLTLTGGGMPGTVTAKVTKLLINAPVDPSVFAKPK</sequence>
<feature type="signal peptide" evidence="1">
    <location>
        <begin position="1"/>
        <end position="20"/>
    </location>
</feature>
<evidence type="ECO:0008006" key="4">
    <source>
        <dbReference type="Google" id="ProtNLM"/>
    </source>
</evidence>
<dbReference type="RefSeq" id="WP_106137747.1">
    <property type="nucleotide sequence ID" value="NZ_PVTE01000007.1"/>
</dbReference>
<name>A0A2T0T3B2_9BACT</name>
<comment type="caution">
    <text evidence="2">The sequence shown here is derived from an EMBL/GenBank/DDBJ whole genome shotgun (WGS) entry which is preliminary data.</text>
</comment>
<reference evidence="2 3" key="1">
    <citation type="submission" date="2018-03" db="EMBL/GenBank/DDBJ databases">
        <title>Genomic Encyclopedia of Archaeal and Bacterial Type Strains, Phase II (KMG-II): from individual species to whole genera.</title>
        <authorList>
            <person name="Goeker M."/>
        </authorList>
    </citation>
    <scope>NUCLEOTIDE SEQUENCE [LARGE SCALE GENOMIC DNA]</scope>
    <source>
        <strain evidence="2 3">DSM 28354</strain>
    </source>
</reference>